<dbReference type="InterPro" id="IPR001867">
    <property type="entry name" value="OmpR/PhoB-type_DNA-bd"/>
</dbReference>
<keyword evidence="3 5" id="KW-0238">DNA-binding</keyword>
<evidence type="ECO:0000256" key="5">
    <source>
        <dbReference type="PROSITE-ProRule" id="PRU01091"/>
    </source>
</evidence>
<dbReference type="InterPro" id="IPR005158">
    <property type="entry name" value="BTAD"/>
</dbReference>
<dbReference type="SUPFAM" id="SSF46894">
    <property type="entry name" value="C-terminal effector domain of the bipartite response regulators"/>
    <property type="match status" value="1"/>
</dbReference>
<dbReference type="PROSITE" id="PS51755">
    <property type="entry name" value="OMPR_PHOB"/>
    <property type="match status" value="1"/>
</dbReference>
<dbReference type="SUPFAM" id="SSF48452">
    <property type="entry name" value="TPR-like"/>
    <property type="match status" value="2"/>
</dbReference>
<dbReference type="PRINTS" id="PR00364">
    <property type="entry name" value="DISEASERSIST"/>
</dbReference>
<dbReference type="InterPro" id="IPR016032">
    <property type="entry name" value="Sig_transdc_resp-reg_C-effctor"/>
</dbReference>
<dbReference type="PANTHER" id="PTHR35807:SF1">
    <property type="entry name" value="TRANSCRIPTIONAL REGULATOR REDD"/>
    <property type="match status" value="1"/>
</dbReference>
<dbReference type="InterPro" id="IPR027417">
    <property type="entry name" value="P-loop_NTPase"/>
</dbReference>
<evidence type="ECO:0000256" key="4">
    <source>
        <dbReference type="ARBA" id="ARBA00023163"/>
    </source>
</evidence>
<protein>
    <submittedName>
        <fullName evidence="7">SARP family transcriptional regulator</fullName>
    </submittedName>
</protein>
<dbReference type="RefSeq" id="WP_275414625.1">
    <property type="nucleotide sequence ID" value="NZ_BAAATX010000002.1"/>
</dbReference>
<dbReference type="Proteomes" id="UP000637628">
    <property type="component" value="Unassembled WGS sequence"/>
</dbReference>
<proteinExistence type="inferred from homology"/>
<evidence type="ECO:0000313" key="7">
    <source>
        <dbReference type="EMBL" id="GIE00291.1"/>
    </source>
</evidence>
<feature type="DNA-binding region" description="OmpR/PhoB-type" evidence="5">
    <location>
        <begin position="1"/>
        <end position="103"/>
    </location>
</feature>
<name>A0ABQ3YRW4_9ACTN</name>
<reference evidence="7 8" key="1">
    <citation type="submission" date="2021-01" db="EMBL/GenBank/DDBJ databases">
        <title>Whole genome shotgun sequence of Actinoplanes durhamensis NBRC 14914.</title>
        <authorList>
            <person name="Komaki H."/>
            <person name="Tamura T."/>
        </authorList>
    </citation>
    <scope>NUCLEOTIDE SEQUENCE [LARGE SCALE GENOMIC DNA]</scope>
    <source>
        <strain evidence="7 8">NBRC 14914</strain>
    </source>
</reference>
<organism evidence="7 8">
    <name type="scientific">Paractinoplanes durhamensis</name>
    <dbReference type="NCBI Taxonomy" id="113563"/>
    <lineage>
        <taxon>Bacteria</taxon>
        <taxon>Bacillati</taxon>
        <taxon>Actinomycetota</taxon>
        <taxon>Actinomycetes</taxon>
        <taxon>Micromonosporales</taxon>
        <taxon>Micromonosporaceae</taxon>
        <taxon>Paractinoplanes</taxon>
    </lineage>
</organism>
<dbReference type="InterPro" id="IPR051677">
    <property type="entry name" value="AfsR-DnrI-RedD_regulator"/>
</dbReference>
<dbReference type="EMBL" id="BOML01000013">
    <property type="protein sequence ID" value="GIE00291.1"/>
    <property type="molecule type" value="Genomic_DNA"/>
</dbReference>
<dbReference type="Gene3D" id="1.10.10.10">
    <property type="entry name" value="Winged helix-like DNA-binding domain superfamily/Winged helix DNA-binding domain"/>
    <property type="match status" value="1"/>
</dbReference>
<dbReference type="SUPFAM" id="SSF52540">
    <property type="entry name" value="P-loop containing nucleoside triphosphate hydrolases"/>
    <property type="match status" value="1"/>
</dbReference>
<dbReference type="Gene3D" id="3.40.50.300">
    <property type="entry name" value="P-loop containing nucleotide triphosphate hydrolases"/>
    <property type="match status" value="1"/>
</dbReference>
<keyword evidence="8" id="KW-1185">Reference proteome</keyword>
<evidence type="ECO:0000256" key="3">
    <source>
        <dbReference type="ARBA" id="ARBA00023125"/>
    </source>
</evidence>
<evidence type="ECO:0000256" key="1">
    <source>
        <dbReference type="ARBA" id="ARBA00005820"/>
    </source>
</evidence>
<dbReference type="PANTHER" id="PTHR35807">
    <property type="entry name" value="TRANSCRIPTIONAL REGULATOR REDD-RELATED"/>
    <property type="match status" value="1"/>
</dbReference>
<gene>
    <name evidence="7" type="ORF">Adu01nite_16410</name>
</gene>
<sequence>MTSPDSVRLQVMGSLRVWRGGVEIDPGPRQQRCLLAVMAAQVDRPIGMGDLIDLIWGADPPGSAVNVIHKYVGALRRLLEPGLPLRSGGSFITRRDSGYRFAAGPESLDLVAFRDRVALARKEPDQALDHYVAALSRCEGPAGGSLADSAGATAVFTGIDGEFLDAAVAAAEVAVREGRPAAVLAALRLAARIGRLHEPVQAALMTTLAAGGYQAEALETYRVIRERLAEELGLDPGRELQDAHQQVLTQAPAPATDPRPVPADAPLLRPAQLPPDQPMFVGRTVELGVLHDLVDSMRDTRRTSPMVVAVDGMGGVGKSTVVTHFAHQVAADFTDGQLFLDLRGHEGEDGSVLAAEALRSLLYGLGLRADDVPDTFDALVGAYRSRTAGKRILVMLDDARDASQVRPLLPNSVDSLVLITSRRPLVGLSASDGARLYRAYVPDLADARQILTSRLAYLRNPGPIGVEPAVIDEIIELCGRLPLALAILAARLSVRPKLSLATVAAELRDGAQRLAAFPEGRGVTDPRTAFSWSYRQLSPGAARLFRLLSVALTPGITLEAGASLAGQDVHRVRAEIEELTEAALTVEHESGCFTSHVLVRAYADELFRSVDPVAAQRAAVTRLLQFYLHSSYHAQVVLEPNRTPIAPEPAAPGVVPYRPASYREAIDWFAGQREVLKEAVRVAADLGHGIVPWQLAITMQQYFEWFGHFQDWEDVMRFALRAARENRDVLGEAHVLRSLAGARWFLNAYEESLSLLSAALQVFVDRGMLLEQALTHINFHSAHTALGEHETALEHARIAVELCRAAGNEKSEMRCLDCMGRSLTHLGQYAKAAVELRQALDLNLAVGRRHEEAMIRVSIAHNLIELGRTADAVAELRRAVEAARSVGQGPYHFEAFRSLAELLIETGDVPAAREAFDRASGVLQSFQGGGPRHMQAELRRLAAKLPS</sequence>
<evidence type="ECO:0000313" key="8">
    <source>
        <dbReference type="Proteomes" id="UP000637628"/>
    </source>
</evidence>
<evidence type="ECO:0000259" key="6">
    <source>
        <dbReference type="PROSITE" id="PS51755"/>
    </source>
</evidence>
<dbReference type="Gene3D" id="1.25.40.10">
    <property type="entry name" value="Tetratricopeptide repeat domain"/>
    <property type="match status" value="2"/>
</dbReference>
<accession>A0ABQ3YRW4</accession>
<comment type="similarity">
    <text evidence="1">Belongs to the AfsR/DnrI/RedD regulatory family.</text>
</comment>
<dbReference type="InterPro" id="IPR011990">
    <property type="entry name" value="TPR-like_helical_dom_sf"/>
</dbReference>
<keyword evidence="4" id="KW-0804">Transcription</keyword>
<dbReference type="SMART" id="SM01043">
    <property type="entry name" value="BTAD"/>
    <property type="match status" value="1"/>
</dbReference>
<dbReference type="Pfam" id="PF03704">
    <property type="entry name" value="BTAD"/>
    <property type="match status" value="1"/>
</dbReference>
<feature type="domain" description="OmpR/PhoB-type" evidence="6">
    <location>
        <begin position="1"/>
        <end position="103"/>
    </location>
</feature>
<dbReference type="InterPro" id="IPR036388">
    <property type="entry name" value="WH-like_DNA-bd_sf"/>
</dbReference>
<evidence type="ECO:0000256" key="2">
    <source>
        <dbReference type="ARBA" id="ARBA00023015"/>
    </source>
</evidence>
<keyword evidence="2" id="KW-0805">Transcription regulation</keyword>
<dbReference type="SMART" id="SM00862">
    <property type="entry name" value="Trans_reg_C"/>
    <property type="match status" value="1"/>
</dbReference>
<comment type="caution">
    <text evidence="7">The sequence shown here is derived from an EMBL/GenBank/DDBJ whole genome shotgun (WGS) entry which is preliminary data.</text>
</comment>